<protein>
    <submittedName>
        <fullName evidence="2">Uncharacterized protein</fullName>
    </submittedName>
</protein>
<evidence type="ECO:0000313" key="3">
    <source>
        <dbReference type="Proteomes" id="UP000235616"/>
    </source>
</evidence>
<dbReference type="Proteomes" id="UP000235616">
    <property type="component" value="Unassembled WGS sequence"/>
</dbReference>
<organism evidence="2 3">
    <name type="scientific">Trinickia dabaoshanensis</name>
    <dbReference type="NCBI Taxonomy" id="564714"/>
    <lineage>
        <taxon>Bacteria</taxon>
        <taxon>Pseudomonadati</taxon>
        <taxon>Pseudomonadota</taxon>
        <taxon>Betaproteobacteria</taxon>
        <taxon>Burkholderiales</taxon>
        <taxon>Burkholderiaceae</taxon>
        <taxon>Trinickia</taxon>
    </lineage>
</organism>
<feature type="compositionally biased region" description="Polar residues" evidence="1">
    <location>
        <begin position="142"/>
        <end position="151"/>
    </location>
</feature>
<sequence>MEAIVDTGVRRRWVACFVALYCLNGAALALAQESERGYGAAGDRALRYAPMQGKANRVEAPGGEPENLLGGPAPAGDLYGTEADAGTGERALTREQRAARYGQAAEQPARAAQPRHVPRLARPGADDEPAGREAKVNRADPGTQSPAQSALSIYHGPGDVGKAVGQVYRMPW</sequence>
<dbReference type="EMBL" id="PNYA01000024">
    <property type="protein sequence ID" value="PMS16498.1"/>
    <property type="molecule type" value="Genomic_DNA"/>
</dbReference>
<gene>
    <name evidence="2" type="ORF">C0Z18_23340</name>
</gene>
<keyword evidence="3" id="KW-1185">Reference proteome</keyword>
<reference evidence="2 3" key="1">
    <citation type="submission" date="2018-01" db="EMBL/GenBank/DDBJ databases">
        <title>Whole genome analyses suggest that Burkholderia sensu lato contains two further novel genera in the rhizoxinica-symbiotica group Mycetohabitans gen. nov., and Trinickia gen. nov.: implications for the evolution of diazotrophy and nodulation in the Burkholderiaceae.</title>
        <authorList>
            <person name="Estrada-de los Santos P."/>
            <person name="Palmer M."/>
            <person name="Chavez-Ramirez B."/>
            <person name="Beukes C."/>
            <person name="Steenkamp E.T."/>
            <person name="Hirsch A.M."/>
            <person name="Manyaka P."/>
            <person name="Maluk M."/>
            <person name="Lafos M."/>
            <person name="Crook M."/>
            <person name="Gross E."/>
            <person name="Simon M.F."/>
            <person name="Bueno dos Reis Junior F."/>
            <person name="Poole P.S."/>
            <person name="Venter S.N."/>
            <person name="James E.K."/>
        </authorList>
    </citation>
    <scope>NUCLEOTIDE SEQUENCE [LARGE SCALE GENOMIC DNA]</scope>
    <source>
        <strain evidence="2 3">GIMN1.004</strain>
    </source>
</reference>
<evidence type="ECO:0000256" key="1">
    <source>
        <dbReference type="SAM" id="MobiDB-lite"/>
    </source>
</evidence>
<dbReference type="AlphaFoldDB" id="A0A2N7VH69"/>
<feature type="compositionally biased region" description="Low complexity" evidence="1">
    <location>
        <begin position="59"/>
        <end position="74"/>
    </location>
</feature>
<evidence type="ECO:0000313" key="2">
    <source>
        <dbReference type="EMBL" id="PMS16498.1"/>
    </source>
</evidence>
<name>A0A2N7VH69_9BURK</name>
<proteinExistence type="predicted"/>
<feature type="compositionally biased region" description="Basic and acidic residues" evidence="1">
    <location>
        <begin position="129"/>
        <end position="138"/>
    </location>
</feature>
<comment type="caution">
    <text evidence="2">The sequence shown here is derived from an EMBL/GenBank/DDBJ whole genome shotgun (WGS) entry which is preliminary data.</text>
</comment>
<feature type="compositionally biased region" description="Low complexity" evidence="1">
    <location>
        <begin position="103"/>
        <end position="115"/>
    </location>
</feature>
<accession>A0A2N7VH69</accession>
<feature type="region of interest" description="Disordered" evidence="1">
    <location>
        <begin position="56"/>
        <end position="158"/>
    </location>
</feature>